<sequence>MKNAQNLIKLYLSDIKDFKLLTKEEEYKLIEESKKGNEEAKEELILSNLKLVIKIAKGYRNKGLSFMDLISEGNIGLIYAIEKFDLSRGFRFSTYAVWWIKQTITKSIINKGRGIRIPSYKHDILNKINMYIGKYLSVYDKYPSPEEISEELNLDKDKVHQILIEFQDMVSLSTSVGEDIFLEDIIPEKESEMLEDDILDEVIKENISKEMEILNERERDIVISRFGMGGIKPLTLEELGKKYDITRERVRQIEKKALKKLKSVLKKDLLGLK</sequence>
<feature type="domain" description="RNA polymerase sigma-70" evidence="7">
    <location>
        <begin position="235"/>
        <end position="261"/>
    </location>
</feature>
<dbReference type="Proteomes" id="UP001321582">
    <property type="component" value="Chromosome"/>
</dbReference>
<keyword evidence="2 5" id="KW-0731">Sigma factor</keyword>
<dbReference type="Pfam" id="PF00140">
    <property type="entry name" value="Sigma70_r1_2"/>
    <property type="match status" value="1"/>
</dbReference>
<dbReference type="Gene3D" id="1.10.601.10">
    <property type="entry name" value="RNA Polymerase Primary Sigma Factor"/>
    <property type="match status" value="1"/>
</dbReference>
<keyword evidence="9" id="KW-1185">Reference proteome</keyword>
<feature type="domain" description="RNA polymerase sigma-70" evidence="6">
    <location>
        <begin position="68"/>
        <end position="81"/>
    </location>
</feature>
<evidence type="ECO:0000313" key="8">
    <source>
        <dbReference type="EMBL" id="BDU50644.1"/>
    </source>
</evidence>
<dbReference type="InterPro" id="IPR000943">
    <property type="entry name" value="RNA_pol_sigma70"/>
</dbReference>
<dbReference type="SUPFAM" id="SSF88946">
    <property type="entry name" value="Sigma2 domain of RNA polymerase sigma factors"/>
    <property type="match status" value="1"/>
</dbReference>
<reference evidence="8 9" key="1">
    <citation type="submission" date="2022-11" db="EMBL/GenBank/DDBJ databases">
        <title>Haliovirga abyssi gen. nov., sp. nov., a mesophilic fermentative bacterium isolated from the Iheya North hydrothermal field and the proposal of Haliovirgaceae fam. nov.</title>
        <authorList>
            <person name="Miyazaki U."/>
            <person name="Tame A."/>
            <person name="Miyazaki J."/>
            <person name="Takai K."/>
            <person name="Sawayama S."/>
            <person name="Kitajima M."/>
            <person name="Okamoto A."/>
            <person name="Nakagawa S."/>
        </authorList>
    </citation>
    <scope>NUCLEOTIDE SEQUENCE [LARGE SCALE GENOMIC DNA]</scope>
    <source>
        <strain evidence="8 9">IC12</strain>
    </source>
</reference>
<dbReference type="InterPro" id="IPR013325">
    <property type="entry name" value="RNA_pol_sigma_r2"/>
</dbReference>
<dbReference type="PIRSF" id="PIRSF000770">
    <property type="entry name" value="RNA_pol_sigma-SigE/K"/>
    <property type="match status" value="1"/>
</dbReference>
<dbReference type="GO" id="GO:0016987">
    <property type="term" value="F:sigma factor activity"/>
    <property type="evidence" value="ECO:0007669"/>
    <property type="project" value="UniProtKB-KW"/>
</dbReference>
<dbReference type="KEGG" id="haby:HLVA_12130"/>
<dbReference type="EMBL" id="AP027059">
    <property type="protein sequence ID" value="BDU50644.1"/>
    <property type="molecule type" value="Genomic_DNA"/>
</dbReference>
<dbReference type="InterPro" id="IPR013324">
    <property type="entry name" value="RNA_pol_sigma_r3/r4-like"/>
</dbReference>
<evidence type="ECO:0000256" key="4">
    <source>
        <dbReference type="ARBA" id="ARBA00023163"/>
    </source>
</evidence>
<name>A0AAU9D3V6_9FUSO</name>
<evidence type="ECO:0000256" key="5">
    <source>
        <dbReference type="RuleBase" id="RU362124"/>
    </source>
</evidence>
<proteinExistence type="inferred from homology"/>
<dbReference type="GO" id="GO:0003677">
    <property type="term" value="F:DNA binding"/>
    <property type="evidence" value="ECO:0007669"/>
    <property type="project" value="UniProtKB-KW"/>
</dbReference>
<dbReference type="PRINTS" id="PR00046">
    <property type="entry name" value="SIGMA70FCT"/>
</dbReference>
<dbReference type="NCBIfam" id="TIGR02937">
    <property type="entry name" value="sigma70-ECF"/>
    <property type="match status" value="1"/>
</dbReference>
<evidence type="ECO:0000259" key="6">
    <source>
        <dbReference type="PROSITE" id="PS00715"/>
    </source>
</evidence>
<dbReference type="PANTHER" id="PTHR30603">
    <property type="entry name" value="RNA POLYMERASE SIGMA FACTOR RPO"/>
    <property type="match status" value="1"/>
</dbReference>
<evidence type="ECO:0000256" key="1">
    <source>
        <dbReference type="ARBA" id="ARBA00023015"/>
    </source>
</evidence>
<dbReference type="Pfam" id="PF04539">
    <property type="entry name" value="Sigma70_r3"/>
    <property type="match status" value="1"/>
</dbReference>
<dbReference type="Pfam" id="PF04545">
    <property type="entry name" value="Sigma70_r4"/>
    <property type="match status" value="1"/>
</dbReference>
<dbReference type="CDD" id="cd06171">
    <property type="entry name" value="Sigma70_r4"/>
    <property type="match status" value="1"/>
</dbReference>
<dbReference type="InterPro" id="IPR036388">
    <property type="entry name" value="WH-like_DNA-bd_sf"/>
</dbReference>
<gene>
    <name evidence="8" type="ORF">HLVA_12130</name>
</gene>
<dbReference type="InterPro" id="IPR007630">
    <property type="entry name" value="RNA_pol_sigma70_r4"/>
</dbReference>
<dbReference type="InterPro" id="IPR007627">
    <property type="entry name" value="RNA_pol_sigma70_r2"/>
</dbReference>
<evidence type="ECO:0000256" key="3">
    <source>
        <dbReference type="ARBA" id="ARBA00023125"/>
    </source>
</evidence>
<dbReference type="AlphaFoldDB" id="A0AAU9D3V6"/>
<keyword evidence="4 5" id="KW-0804">Transcription</keyword>
<dbReference type="PANTHER" id="PTHR30603:SF47">
    <property type="entry name" value="RNA POLYMERASE SIGMA FACTOR SIGD, CHLOROPLASTIC"/>
    <property type="match status" value="1"/>
</dbReference>
<dbReference type="RefSeq" id="WP_307903507.1">
    <property type="nucleotide sequence ID" value="NZ_AP027059.1"/>
</dbReference>
<dbReference type="InterPro" id="IPR007624">
    <property type="entry name" value="RNA_pol_sigma70_r3"/>
</dbReference>
<dbReference type="PROSITE" id="PS00715">
    <property type="entry name" value="SIGMA70_1"/>
    <property type="match status" value="1"/>
</dbReference>
<accession>A0AAU9D3V6</accession>
<comment type="function">
    <text evidence="5">Sigma factors are initiation factors that promote the attachment of RNA polymerase to specific initiation sites and are then released.</text>
</comment>
<comment type="similarity">
    <text evidence="5">Belongs to the sigma-70 factor family.</text>
</comment>
<evidence type="ECO:0000313" key="9">
    <source>
        <dbReference type="Proteomes" id="UP001321582"/>
    </source>
</evidence>
<dbReference type="PROSITE" id="PS00716">
    <property type="entry name" value="SIGMA70_2"/>
    <property type="match status" value="1"/>
</dbReference>
<keyword evidence="1 5" id="KW-0805">Transcription regulation</keyword>
<dbReference type="SUPFAM" id="SSF88659">
    <property type="entry name" value="Sigma3 and sigma4 domains of RNA polymerase sigma factors"/>
    <property type="match status" value="2"/>
</dbReference>
<dbReference type="InterPro" id="IPR014284">
    <property type="entry name" value="RNA_pol_sigma-70_dom"/>
</dbReference>
<dbReference type="InterPro" id="IPR050239">
    <property type="entry name" value="Sigma-70_RNA_pol_init_factors"/>
</dbReference>
<protein>
    <recommendedName>
        <fullName evidence="5">RNA polymerase sigma factor</fullName>
    </recommendedName>
</protein>
<evidence type="ECO:0000256" key="2">
    <source>
        <dbReference type="ARBA" id="ARBA00023082"/>
    </source>
</evidence>
<dbReference type="InterPro" id="IPR009042">
    <property type="entry name" value="RNA_pol_sigma70_r1_2"/>
</dbReference>
<keyword evidence="3 5" id="KW-0238">DNA-binding</keyword>
<dbReference type="GO" id="GO:0006352">
    <property type="term" value="P:DNA-templated transcription initiation"/>
    <property type="evidence" value="ECO:0007669"/>
    <property type="project" value="InterPro"/>
</dbReference>
<evidence type="ECO:0000259" key="7">
    <source>
        <dbReference type="PROSITE" id="PS00716"/>
    </source>
</evidence>
<dbReference type="Pfam" id="PF04542">
    <property type="entry name" value="Sigma70_r2"/>
    <property type="match status" value="1"/>
</dbReference>
<dbReference type="Gene3D" id="1.10.10.10">
    <property type="entry name" value="Winged helix-like DNA-binding domain superfamily/Winged helix DNA-binding domain"/>
    <property type="match status" value="2"/>
</dbReference>
<organism evidence="8 9">
    <name type="scientific">Haliovirga abyssi</name>
    <dbReference type="NCBI Taxonomy" id="2996794"/>
    <lineage>
        <taxon>Bacteria</taxon>
        <taxon>Fusobacteriati</taxon>
        <taxon>Fusobacteriota</taxon>
        <taxon>Fusobacteriia</taxon>
        <taxon>Fusobacteriales</taxon>
        <taxon>Haliovirgaceae</taxon>
        <taxon>Haliovirga</taxon>
    </lineage>
</organism>